<comment type="caution">
    <text evidence="2">The sequence shown here is derived from an EMBL/GenBank/DDBJ whole genome shotgun (WGS) entry which is preliminary data.</text>
</comment>
<feature type="transmembrane region" description="Helical" evidence="1">
    <location>
        <begin position="42"/>
        <end position="68"/>
    </location>
</feature>
<accession>A0A2I9DHQ3</accession>
<evidence type="ECO:0000256" key="1">
    <source>
        <dbReference type="SAM" id="Phobius"/>
    </source>
</evidence>
<evidence type="ECO:0000313" key="2">
    <source>
        <dbReference type="EMBL" id="GBF05748.1"/>
    </source>
</evidence>
<gene>
    <name evidence="2" type="ORF">DAERI_060008</name>
</gene>
<protein>
    <submittedName>
        <fullName evidence="2">MATE efflux family protein</fullName>
    </submittedName>
</protein>
<keyword evidence="3" id="KW-1185">Reference proteome</keyword>
<sequence length="94" mass="9378">MPGILAPTRYPAGMTGWLGALLLILAGYGWGARMAARQASPVPVRVALLGTLGASVVGLALVIEAFLAHQDGPLTVGAVGALAAAALAVFTARE</sequence>
<organism evidence="2 3">
    <name type="scientific">Deinococcus aerius</name>
    <dbReference type="NCBI Taxonomy" id="200253"/>
    <lineage>
        <taxon>Bacteria</taxon>
        <taxon>Thermotogati</taxon>
        <taxon>Deinococcota</taxon>
        <taxon>Deinococci</taxon>
        <taxon>Deinococcales</taxon>
        <taxon>Deinococcaceae</taxon>
        <taxon>Deinococcus</taxon>
    </lineage>
</organism>
<dbReference type="Proteomes" id="UP000236569">
    <property type="component" value="Unassembled WGS sequence"/>
</dbReference>
<keyword evidence="1" id="KW-1133">Transmembrane helix</keyword>
<evidence type="ECO:0000313" key="3">
    <source>
        <dbReference type="Proteomes" id="UP000236569"/>
    </source>
</evidence>
<proteinExistence type="predicted"/>
<dbReference type="AlphaFoldDB" id="A0A2I9DHQ3"/>
<keyword evidence="1" id="KW-0812">Transmembrane</keyword>
<feature type="transmembrane region" description="Helical" evidence="1">
    <location>
        <begin position="74"/>
        <end position="92"/>
    </location>
</feature>
<reference evidence="3" key="1">
    <citation type="submission" date="2018-01" db="EMBL/GenBank/DDBJ databases">
        <title>Draft Genome Sequence of the Radioresistant Bacterium Deinococcus aerius TR0125, Isolated from the Higher Atmosphere above Japan.</title>
        <authorList>
            <person name="Satoh K."/>
            <person name="Arai H."/>
            <person name="Sanzen T."/>
            <person name="Kawaguchi Y."/>
            <person name="Hayashi H."/>
            <person name="Yokobori S."/>
            <person name="Yamagishi A."/>
            <person name="Oono Y."/>
            <person name="Narumi I."/>
        </authorList>
    </citation>
    <scope>NUCLEOTIDE SEQUENCE [LARGE SCALE GENOMIC DNA]</scope>
    <source>
        <strain evidence="3">TR0125</strain>
    </source>
</reference>
<feature type="transmembrane region" description="Helical" evidence="1">
    <location>
        <begin position="12"/>
        <end position="30"/>
    </location>
</feature>
<keyword evidence="1" id="KW-0472">Membrane</keyword>
<name>A0A2I9DHQ3_9DEIO</name>
<dbReference type="EMBL" id="BFAG01000006">
    <property type="protein sequence ID" value="GBF05748.1"/>
    <property type="molecule type" value="Genomic_DNA"/>
</dbReference>